<feature type="transmembrane region" description="Helical" evidence="2">
    <location>
        <begin position="234"/>
        <end position="253"/>
    </location>
</feature>
<feature type="compositionally biased region" description="Polar residues" evidence="1">
    <location>
        <begin position="177"/>
        <end position="186"/>
    </location>
</feature>
<name>A0A9P9FGG7_9HYPO</name>
<feature type="compositionally biased region" description="Polar residues" evidence="1">
    <location>
        <begin position="83"/>
        <end position="105"/>
    </location>
</feature>
<feature type="compositionally biased region" description="Low complexity" evidence="1">
    <location>
        <begin position="30"/>
        <end position="50"/>
    </location>
</feature>
<accession>A0A9P9FGG7</accession>
<keyword evidence="2" id="KW-0812">Transmembrane</keyword>
<dbReference type="AlphaFoldDB" id="A0A9P9FGG7"/>
<dbReference type="EMBL" id="JAGMUV010000004">
    <property type="protein sequence ID" value="KAH7160640.1"/>
    <property type="molecule type" value="Genomic_DNA"/>
</dbReference>
<feature type="compositionally biased region" description="Polar residues" evidence="1">
    <location>
        <begin position="205"/>
        <end position="215"/>
    </location>
</feature>
<keyword evidence="2" id="KW-0472">Membrane</keyword>
<evidence type="ECO:0000256" key="2">
    <source>
        <dbReference type="SAM" id="Phobius"/>
    </source>
</evidence>
<gene>
    <name evidence="3" type="ORF">EDB81DRAFT_321617</name>
</gene>
<feature type="region of interest" description="Disordered" evidence="1">
    <location>
        <begin position="196"/>
        <end position="215"/>
    </location>
</feature>
<sequence>MPSPYSDNLYSAADPSDDEADALSPTDGYFHASSDLASSSSHPQSPFHRSAGSVPRVPNVFVEDPTLLDPGSKAREAEAERTLLNSGSTDAVDSTVSPSTGSAGYQPSRFAASPPNHHHRRSVEEHHNPYAGLDQQITSPYMGQQPPSVSTALFSHHRDAPPAYTPSPTSPPSTSYQTFAPSNSTMGLPEEQQRLIPRGPESMGGPTSSQEPSRWQRIKSSITGIDLRKKLKTALGVLVIFSVVAIILGSATMPPKHRDHGIDDDQPVKKPDMEHSDLVWNPTRGCLNGNLKHHKSATSLDMHYNNNLTIIQKVKDDDNHVSGWSPHVTGEIILRPTDDGSPGTLELEIIANDENIKTEFDKDEQTFKIITPRKVPWSSESEGPCIQIRATVWAPRKAILNSLKIDTVHLDVEIREGLILGSLEPAIIRTVVGDVQTPAPKNDKTRDGEDVVPYTLASREIHISTTSGDVVGWYPLYDVLDIRSASGDISTEVGTKPADPQAVRPAVLRVHSISGQIAIQEPLDSAVSAARPDRKFPPRDYIADISTASGDITADIAFSSRAIFESQSGDFKLRLWPVLDSGLLKRGTSQKPVLKTDTKSGETKVKLLEPLWTSLADVGDAVPGEIPGGKEPYIIPAPNHGNQGPGDDFIVADDPKHNRGSDDEFGIADTPSFSCLTSSHTSISGGLKLEYPSSWEGKLTATTISGKQKVRGEGLHVDNNSSGPWSRRLRGTKGTGNSQLTIDSVSGSEDVLIGVDVESKTE</sequence>
<organism evidence="3 4">
    <name type="scientific">Dactylonectria macrodidyma</name>
    <dbReference type="NCBI Taxonomy" id="307937"/>
    <lineage>
        <taxon>Eukaryota</taxon>
        <taxon>Fungi</taxon>
        <taxon>Dikarya</taxon>
        <taxon>Ascomycota</taxon>
        <taxon>Pezizomycotina</taxon>
        <taxon>Sordariomycetes</taxon>
        <taxon>Hypocreomycetidae</taxon>
        <taxon>Hypocreales</taxon>
        <taxon>Nectriaceae</taxon>
        <taxon>Dactylonectria</taxon>
    </lineage>
</organism>
<feature type="compositionally biased region" description="Basic and acidic residues" evidence="1">
    <location>
        <begin position="72"/>
        <end position="81"/>
    </location>
</feature>
<evidence type="ECO:0000313" key="4">
    <source>
        <dbReference type="Proteomes" id="UP000738349"/>
    </source>
</evidence>
<feature type="region of interest" description="Disordered" evidence="1">
    <location>
        <begin position="713"/>
        <end position="739"/>
    </location>
</feature>
<protein>
    <recommendedName>
        <fullName evidence="5">Adhesin domain-containing protein</fullName>
    </recommendedName>
</protein>
<feature type="compositionally biased region" description="Polar residues" evidence="1">
    <location>
        <begin position="135"/>
        <end position="153"/>
    </location>
</feature>
<dbReference type="OrthoDB" id="3539644at2759"/>
<evidence type="ECO:0000313" key="3">
    <source>
        <dbReference type="EMBL" id="KAH7160640.1"/>
    </source>
</evidence>
<evidence type="ECO:0000256" key="1">
    <source>
        <dbReference type="SAM" id="MobiDB-lite"/>
    </source>
</evidence>
<comment type="caution">
    <text evidence="3">The sequence shown here is derived from an EMBL/GenBank/DDBJ whole genome shotgun (WGS) entry which is preliminary data.</text>
</comment>
<proteinExistence type="predicted"/>
<keyword evidence="2" id="KW-1133">Transmembrane helix</keyword>
<feature type="region of interest" description="Disordered" evidence="1">
    <location>
        <begin position="1"/>
        <end position="186"/>
    </location>
</feature>
<evidence type="ECO:0008006" key="5">
    <source>
        <dbReference type="Google" id="ProtNLM"/>
    </source>
</evidence>
<reference evidence="3" key="1">
    <citation type="journal article" date="2021" name="Nat. Commun.">
        <title>Genetic determinants of endophytism in the Arabidopsis root mycobiome.</title>
        <authorList>
            <person name="Mesny F."/>
            <person name="Miyauchi S."/>
            <person name="Thiergart T."/>
            <person name="Pickel B."/>
            <person name="Atanasova L."/>
            <person name="Karlsson M."/>
            <person name="Huettel B."/>
            <person name="Barry K.W."/>
            <person name="Haridas S."/>
            <person name="Chen C."/>
            <person name="Bauer D."/>
            <person name="Andreopoulos W."/>
            <person name="Pangilinan J."/>
            <person name="LaButti K."/>
            <person name="Riley R."/>
            <person name="Lipzen A."/>
            <person name="Clum A."/>
            <person name="Drula E."/>
            <person name="Henrissat B."/>
            <person name="Kohler A."/>
            <person name="Grigoriev I.V."/>
            <person name="Martin F.M."/>
            <person name="Hacquard S."/>
        </authorList>
    </citation>
    <scope>NUCLEOTIDE SEQUENCE</scope>
    <source>
        <strain evidence="3">MPI-CAGE-AT-0147</strain>
    </source>
</reference>
<dbReference type="Proteomes" id="UP000738349">
    <property type="component" value="Unassembled WGS sequence"/>
</dbReference>
<keyword evidence="4" id="KW-1185">Reference proteome</keyword>